<dbReference type="EMBL" id="NWTK01000004">
    <property type="protein sequence ID" value="PKR54560.1"/>
    <property type="molecule type" value="Genomic_DNA"/>
</dbReference>
<dbReference type="KEGG" id="thac:CSC3H3_18895"/>
<dbReference type="Proteomes" id="UP000233458">
    <property type="component" value="Chromosome"/>
</dbReference>
<dbReference type="AlphaFoldDB" id="A0A2N3KVM9"/>
<reference evidence="3 5" key="1">
    <citation type="submission" date="2017-09" db="EMBL/GenBank/DDBJ databases">
        <title>Biodiversity and function of Thalassospira species in the particle-attached aromatic-hydrocarbon-degrading consortia from the surface seawater of the South China Sea.</title>
        <authorList>
            <person name="Dong C."/>
            <person name="Liu R."/>
            <person name="Shao Z."/>
        </authorList>
    </citation>
    <scope>NUCLEOTIDE SEQUENCE [LARGE SCALE GENOMIC DNA]</scope>
    <source>
        <strain evidence="3 5">CSC1P2</strain>
    </source>
</reference>
<keyword evidence="1" id="KW-0732">Signal</keyword>
<name>A0A2N3KVM9_9PROT</name>
<gene>
    <name evidence="3" type="ORF">COO20_07305</name>
    <name evidence="2" type="ORF">CSC3H3_18895</name>
</gene>
<feature type="signal peptide" evidence="1">
    <location>
        <begin position="1"/>
        <end position="35"/>
    </location>
</feature>
<evidence type="ECO:0000313" key="5">
    <source>
        <dbReference type="Proteomes" id="UP000233597"/>
    </source>
</evidence>
<protein>
    <recommendedName>
        <fullName evidence="6">Outer membrane beta-barrel protein</fullName>
    </recommendedName>
</protein>
<dbReference type="InterPro" id="IPR018759">
    <property type="entry name" value="BBP2_2"/>
</dbReference>
<evidence type="ECO:0008006" key="6">
    <source>
        <dbReference type="Google" id="ProtNLM"/>
    </source>
</evidence>
<evidence type="ECO:0000313" key="4">
    <source>
        <dbReference type="Proteomes" id="UP000233458"/>
    </source>
</evidence>
<dbReference type="Proteomes" id="UP000233597">
    <property type="component" value="Unassembled WGS sequence"/>
</dbReference>
<evidence type="ECO:0000313" key="2">
    <source>
        <dbReference type="EMBL" id="AUG54554.1"/>
    </source>
</evidence>
<keyword evidence="4" id="KW-1185">Reference proteome</keyword>
<dbReference type="EMBL" id="CP024199">
    <property type="protein sequence ID" value="AUG54554.1"/>
    <property type="molecule type" value="Genomic_DNA"/>
</dbReference>
<dbReference type="Pfam" id="PF10082">
    <property type="entry name" value="BBP2_2"/>
    <property type="match status" value="1"/>
</dbReference>
<dbReference type="SUPFAM" id="SSF56935">
    <property type="entry name" value="Porins"/>
    <property type="match status" value="1"/>
</dbReference>
<evidence type="ECO:0000256" key="1">
    <source>
        <dbReference type="SAM" id="SignalP"/>
    </source>
</evidence>
<sequence length="428" mass="47351">MLEDLVRGYKVKFLKGGLLASVAVGALAVVLPAAAQETVNPDQAVTQRAPEGYEPNGITVGSFRLYPKVEAAEEYNDNIYKSNTNETDDYITKISPGLQLRSNWNRHFLQFEASSEFGIYADTNDNDYADYNLRATGRADATEALKFNGDARMQHLHEDRGGDDVATDAKEPVEYDKLTGVIGGTYKPNRFSVGLTGTVDDYDYDDNSTIGGGTDNNDDRDRTETKGEVRFGYEIQTGYEAFIKSSVNERDYDSNVDDGGVNRDSSGYKVQAGIAIDLDRLIRADLGVGWMEQDYDDQSLKDVDGYSADARIRWNITELTTLRATASRTINETTTTGASSTIGTAVGLGVDHELLRNLILNADAKYYNSDYQGISREDDKYTYSIGADYKLNRNLFGGIKLTHETRDSTNTVNEYDQNVIMVKVGGQF</sequence>
<dbReference type="OrthoDB" id="7398962at2"/>
<feature type="chain" id="PRO_5014956509" description="Outer membrane beta-barrel protein" evidence="1">
    <location>
        <begin position="36"/>
        <end position="428"/>
    </location>
</feature>
<evidence type="ECO:0000313" key="3">
    <source>
        <dbReference type="EMBL" id="PKR54560.1"/>
    </source>
</evidence>
<accession>A0A2N3KVM9</accession>
<organism evidence="3 5">
    <name type="scientific">Thalassospira marina</name>
    <dbReference type="NCBI Taxonomy" id="2048283"/>
    <lineage>
        <taxon>Bacteria</taxon>
        <taxon>Pseudomonadati</taxon>
        <taxon>Pseudomonadota</taxon>
        <taxon>Alphaproteobacteria</taxon>
        <taxon>Rhodospirillales</taxon>
        <taxon>Thalassospiraceae</taxon>
        <taxon>Thalassospira</taxon>
    </lineage>
</organism>
<reference evidence="2 4" key="2">
    <citation type="submission" date="2017-10" db="EMBL/GenBank/DDBJ databases">
        <title>Biodiversity and function of Thalassospira species in the particle-attached aromatic-hydrocarbon-degrading consortia from the surface seawater of the China South Sea.</title>
        <authorList>
            <person name="Dong C."/>
            <person name="Liu R."/>
            <person name="Shao Z."/>
        </authorList>
    </citation>
    <scope>NUCLEOTIDE SEQUENCE [LARGE SCALE GENOMIC DNA]</scope>
    <source>
        <strain evidence="2 4">CSC3H3</strain>
    </source>
</reference>
<proteinExistence type="predicted"/>